<organism evidence="5 6">
    <name type="scientific">Xiamenia xianingshaonis</name>
    <dbReference type="NCBI Taxonomy" id="2682776"/>
    <lineage>
        <taxon>Bacteria</taxon>
        <taxon>Bacillati</taxon>
        <taxon>Actinomycetota</taxon>
        <taxon>Coriobacteriia</taxon>
        <taxon>Eggerthellales</taxon>
        <taxon>Eggerthellaceae</taxon>
        <taxon>Xiamenia</taxon>
    </lineage>
</organism>
<comment type="caution">
    <text evidence="5">The sequence shown here is derived from an EMBL/GenBank/DDBJ whole genome shotgun (WGS) entry which is preliminary data.</text>
</comment>
<evidence type="ECO:0000313" key="6">
    <source>
        <dbReference type="Proteomes" id="UP000636394"/>
    </source>
</evidence>
<evidence type="ECO:0000259" key="3">
    <source>
        <dbReference type="Pfam" id="PF09972"/>
    </source>
</evidence>
<dbReference type="Proteomes" id="UP000636394">
    <property type="component" value="Unassembled WGS sequence"/>
</dbReference>
<evidence type="ECO:0000256" key="2">
    <source>
        <dbReference type="SAM" id="Phobius"/>
    </source>
</evidence>
<protein>
    <submittedName>
        <fullName evidence="5">DUF2207 domain-containing protein</fullName>
    </submittedName>
</protein>
<name>A0ABX0IH47_9ACTN</name>
<accession>A0ABX0IH47</accession>
<keyword evidence="2" id="KW-1133">Transmembrane helix</keyword>
<feature type="domain" description="DUF2207" evidence="3">
    <location>
        <begin position="79"/>
        <end position="280"/>
    </location>
</feature>
<sequence length="702" mass="75950">MQFAMIPRVEKSCKEKDQRNMGALQFLLKTLQRDDVGGRCGMGRAAFGVGRLAFVFAVLAVAVGVLAFPQAAWAKSYSMPRVDMEAQVEPNGDLRVTERRTFDFDGEFTAVWWDFGKLPDGSDLVVDSVTYEDGAQGSQARAVAEVPFDFEWREEGGPGGEAFSYDEAQTTLYAFFEVEDEDLTVGLSYTITNFARVYDDVAEVYWQFVGPGWGEDSDNVSLTVSLPEQAGGETGPVEELVKAWAHGPLDGTVSIGPGQKVVFKVPHLPAGDFAEARILFPPAWLTALPEDSPARLTGRAALPRILAEEQRWADAANQQRLMAVGLLGGLTAACVLLLAWALVAFLRHGREYTPDFTGEFTSQLPDARVPVAAIGRLWRWNRESADDFVASVIALGRRGLIRVDEGEYNKETPGQKPEIIRSYYVTRVQDAAVAPNAVEQATLDVLFGTIAQGSPSLWLETIQLFAEKNPESFDKEMKAWQKTLTADVAARGYFEPKGKRYQVIFVTLGMLSLMAGIFVPLALENLLPAAILVPTGIALVVIGNYMPRRSKEGNNLVARCKALRNWLQSLADQPIQHDLPEDYWRQCMMYAYVFGVSKQAMEALVSTRPDLFASGISAPSRRDAGDAYETMPWWCWYAGAQAHPGSSQASLPSVGDAFSSSLSKAQSTVSAALSSSSSGSGGGGGFSGGGGGGFGGGGGGAR</sequence>
<feature type="transmembrane region" description="Helical" evidence="2">
    <location>
        <begin position="501"/>
        <end position="523"/>
    </location>
</feature>
<feature type="transmembrane region" description="Helical" evidence="2">
    <location>
        <begin position="52"/>
        <end position="73"/>
    </location>
</feature>
<dbReference type="EMBL" id="WPCR01000004">
    <property type="protein sequence ID" value="NHM13925.1"/>
    <property type="molecule type" value="Genomic_DNA"/>
</dbReference>
<feature type="domain" description="Predicted membrane protein YciQ-like C-terminal" evidence="4">
    <location>
        <begin position="359"/>
        <end position="604"/>
    </location>
</feature>
<keyword evidence="6" id="KW-1185">Reference proteome</keyword>
<proteinExistence type="predicted"/>
<keyword evidence="2" id="KW-0812">Transmembrane</keyword>
<dbReference type="Pfam" id="PF09972">
    <property type="entry name" value="DUF2207"/>
    <property type="match status" value="1"/>
</dbReference>
<gene>
    <name evidence="5" type="ORF">GMI68_03915</name>
</gene>
<feature type="region of interest" description="Disordered" evidence="1">
    <location>
        <begin position="673"/>
        <end position="702"/>
    </location>
</feature>
<evidence type="ECO:0000256" key="1">
    <source>
        <dbReference type="SAM" id="MobiDB-lite"/>
    </source>
</evidence>
<feature type="transmembrane region" description="Helical" evidence="2">
    <location>
        <begin position="529"/>
        <end position="546"/>
    </location>
</feature>
<reference evidence="5 6" key="1">
    <citation type="submission" date="2019-11" db="EMBL/GenBank/DDBJ databases">
        <title>Eggerthellaceae novel genus isolated from the rectal contents of marmort.</title>
        <authorList>
            <person name="Zhang G."/>
        </authorList>
    </citation>
    <scope>NUCLEOTIDE SEQUENCE [LARGE SCALE GENOMIC DNA]</scope>
    <source>
        <strain evidence="6">zg-886</strain>
    </source>
</reference>
<keyword evidence="2" id="KW-0472">Membrane</keyword>
<evidence type="ECO:0000313" key="5">
    <source>
        <dbReference type="EMBL" id="NHM13925.1"/>
    </source>
</evidence>
<feature type="transmembrane region" description="Helical" evidence="2">
    <location>
        <begin position="321"/>
        <end position="346"/>
    </location>
</feature>
<dbReference type="InterPro" id="IPR048389">
    <property type="entry name" value="YciQ-like_C"/>
</dbReference>
<dbReference type="Pfam" id="PF20990">
    <property type="entry name" value="DUF2207_C"/>
    <property type="match status" value="1"/>
</dbReference>
<dbReference type="InterPro" id="IPR018702">
    <property type="entry name" value="DUF2207"/>
</dbReference>
<evidence type="ECO:0000259" key="4">
    <source>
        <dbReference type="Pfam" id="PF20990"/>
    </source>
</evidence>
<feature type="compositionally biased region" description="Gly residues" evidence="1">
    <location>
        <begin position="679"/>
        <end position="702"/>
    </location>
</feature>